<name>A0ABQ4MDH4_9BACL</name>
<evidence type="ECO:0000313" key="6">
    <source>
        <dbReference type="Proteomes" id="UP000679992"/>
    </source>
</evidence>
<accession>A0ABQ4MDH4</accession>
<dbReference type="RefSeq" id="WP_213655442.1">
    <property type="nucleotide sequence ID" value="NZ_BOSL01000009.1"/>
</dbReference>
<evidence type="ECO:0000313" key="5">
    <source>
        <dbReference type="EMBL" id="GIP54044.1"/>
    </source>
</evidence>
<dbReference type="InterPro" id="IPR028345">
    <property type="entry name" value="Antibiotic_NAT-like"/>
</dbReference>
<protein>
    <recommendedName>
        <fullName evidence="4">Aminoglycoside N(3)-acetyltransferase</fullName>
        <ecNumber evidence="4">2.3.1.-</ecNumber>
    </recommendedName>
</protein>
<dbReference type="PANTHER" id="PTHR11104:SF0">
    <property type="entry name" value="SPBETA PROPHAGE-DERIVED AMINOGLYCOSIDE N(3')-ACETYLTRANSFERASE-LIKE PROTEIN YOKD"/>
    <property type="match status" value="1"/>
</dbReference>
<dbReference type="SUPFAM" id="SSF110710">
    <property type="entry name" value="TTHA0583/YokD-like"/>
    <property type="match status" value="1"/>
</dbReference>
<comment type="similarity">
    <text evidence="1 4">Belongs to the antibiotic N-acetyltransferase family.</text>
</comment>
<dbReference type="Proteomes" id="UP000679992">
    <property type="component" value="Unassembled WGS sequence"/>
</dbReference>
<keyword evidence="4" id="KW-0046">Antibiotic resistance</keyword>
<reference evidence="5 6" key="1">
    <citation type="submission" date="2021-03" db="EMBL/GenBank/DDBJ databases">
        <title>Antimicrobial resistance genes in bacteria isolated from Japanese honey, and their potential for conferring macrolide and lincosamide resistance in the American foulbrood pathogen Paenibacillus larvae.</title>
        <authorList>
            <person name="Okamoto M."/>
            <person name="Kumagai M."/>
            <person name="Kanamori H."/>
            <person name="Takamatsu D."/>
        </authorList>
    </citation>
    <scope>NUCLEOTIDE SEQUENCE [LARGE SCALE GENOMIC DNA]</scope>
    <source>
        <strain evidence="5 6">J42TS3</strain>
    </source>
</reference>
<keyword evidence="2 4" id="KW-0808">Transferase</keyword>
<evidence type="ECO:0000256" key="1">
    <source>
        <dbReference type="ARBA" id="ARBA00006383"/>
    </source>
</evidence>
<dbReference type="InterPro" id="IPR003679">
    <property type="entry name" value="Amioglycoside_AcTrfase"/>
</dbReference>
<dbReference type="PANTHER" id="PTHR11104">
    <property type="entry name" value="AMINOGLYCOSIDE N3-ACETYLTRANSFERASE"/>
    <property type="match status" value="1"/>
</dbReference>
<proteinExistence type="inferred from homology"/>
<comment type="caution">
    <text evidence="5">The sequence shown here is derived from an EMBL/GenBank/DDBJ whole genome shotgun (WGS) entry which is preliminary data.</text>
</comment>
<organism evidence="5 6">
    <name type="scientific">Paenibacillus vini</name>
    <dbReference type="NCBI Taxonomy" id="1476024"/>
    <lineage>
        <taxon>Bacteria</taxon>
        <taxon>Bacillati</taxon>
        <taxon>Bacillota</taxon>
        <taxon>Bacilli</taxon>
        <taxon>Bacillales</taxon>
        <taxon>Paenibacillaceae</taxon>
        <taxon>Paenibacillus</taxon>
    </lineage>
</organism>
<gene>
    <name evidence="5" type="ORF">J42TS3_30790</name>
</gene>
<comment type="catalytic activity">
    <reaction evidence="4">
        <text>a 2-deoxystreptamine antibiotic + acetyl-CoA = an N(3)-acetyl-2-deoxystreptamine antibiotic + CoA + H(+)</text>
        <dbReference type="Rhea" id="RHEA:12665"/>
        <dbReference type="ChEBI" id="CHEBI:15378"/>
        <dbReference type="ChEBI" id="CHEBI:57287"/>
        <dbReference type="ChEBI" id="CHEBI:57288"/>
        <dbReference type="ChEBI" id="CHEBI:57921"/>
        <dbReference type="ChEBI" id="CHEBI:77452"/>
        <dbReference type="EC" id="2.3.1.81"/>
    </reaction>
</comment>
<evidence type="ECO:0000256" key="2">
    <source>
        <dbReference type="ARBA" id="ARBA00022679"/>
    </source>
</evidence>
<evidence type="ECO:0000256" key="3">
    <source>
        <dbReference type="ARBA" id="ARBA00023315"/>
    </source>
</evidence>
<dbReference type="Pfam" id="PF02522">
    <property type="entry name" value="Antibiotic_NAT"/>
    <property type="match status" value="1"/>
</dbReference>
<keyword evidence="3 4" id="KW-0012">Acyltransferase</keyword>
<sequence length="267" mass="29593">MELMQGKLITVETLRSDLTALGVREGMTLLVHSSFKSLGQWVAGGPVAMILALEQAIGDTGTLVVPTHSNDLSDPSGWENPPVPTEWWDTIREQMPPYDPDLTPLWHMGVIPELFRKQSGVKRSGHPHVSFAARGIHADFITDHHGLDYGLGEQSPLARIYETEGWVLLLGVGHASNTSLHLAEYRADFPGKKEISSSAPMILQGERQWVKFRDIEIDSEDFEKIGADFERDTGKVLRGCIAGAPAMLMPQKALVDYAAEWMTHTRK</sequence>
<dbReference type="EMBL" id="BOSL01000009">
    <property type="protein sequence ID" value="GIP54044.1"/>
    <property type="molecule type" value="Genomic_DNA"/>
</dbReference>
<keyword evidence="6" id="KW-1185">Reference proteome</keyword>
<dbReference type="EC" id="2.3.1.-" evidence="4"/>
<evidence type="ECO:0000256" key="4">
    <source>
        <dbReference type="RuleBase" id="RU365031"/>
    </source>
</evidence>